<dbReference type="Gene3D" id="3.40.50.1820">
    <property type="entry name" value="alpha/beta hydrolase"/>
    <property type="match status" value="1"/>
</dbReference>
<dbReference type="SUPFAM" id="SSF53474">
    <property type="entry name" value="alpha/beta-Hydrolases"/>
    <property type="match status" value="1"/>
</dbReference>
<protein>
    <submittedName>
        <fullName evidence="2">Alpha/beta hydrolase</fullName>
    </submittedName>
</protein>
<accession>A0A9X1MIQ6</accession>
<name>A0A9X1MIQ6_9BACT</name>
<gene>
    <name evidence="2" type="ORF">LOC68_05425</name>
</gene>
<evidence type="ECO:0000259" key="1">
    <source>
        <dbReference type="Pfam" id="PF12697"/>
    </source>
</evidence>
<keyword evidence="2" id="KW-0378">Hydrolase</keyword>
<dbReference type="PANTHER" id="PTHR43194:SF2">
    <property type="entry name" value="PEROXISOMAL MEMBRANE PROTEIN LPX1"/>
    <property type="match status" value="1"/>
</dbReference>
<dbReference type="RefSeq" id="WP_230216546.1">
    <property type="nucleotide sequence ID" value="NZ_JAJKFT010000004.1"/>
</dbReference>
<reference evidence="2" key="1">
    <citation type="submission" date="2021-11" db="EMBL/GenBank/DDBJ databases">
        <title>Genome sequence.</title>
        <authorList>
            <person name="Sun Q."/>
        </authorList>
    </citation>
    <scope>NUCLEOTIDE SEQUENCE</scope>
    <source>
        <strain evidence="2">JC732</strain>
    </source>
</reference>
<dbReference type="PANTHER" id="PTHR43194">
    <property type="entry name" value="HYDROLASE ALPHA/BETA FOLD FAMILY"/>
    <property type="match status" value="1"/>
</dbReference>
<evidence type="ECO:0000313" key="3">
    <source>
        <dbReference type="Proteomes" id="UP001139103"/>
    </source>
</evidence>
<dbReference type="Proteomes" id="UP001139103">
    <property type="component" value="Unassembled WGS sequence"/>
</dbReference>
<evidence type="ECO:0000313" key="2">
    <source>
        <dbReference type="EMBL" id="MCC9627828.1"/>
    </source>
</evidence>
<dbReference type="Pfam" id="PF12697">
    <property type="entry name" value="Abhydrolase_6"/>
    <property type="match status" value="1"/>
</dbReference>
<proteinExistence type="predicted"/>
<sequence>MQTPIVFIHGTNAGPWTMANFAHFFAGQGYECHSPAYRYHDPSPAPQDAALLRGLSIADYVEDIAAYVEKLAARPILIGHSLGGVIAQKLAMRDLASAIILLNGSVNWGILPTTDHERELAKMFMAAGPFWEETLLPDFETMQRFGLNKLAEEEQRRVFQQLGPESGQVLFELFFWMFDQNETTKIDYDSVMCPILMVSGTDDLAIPPSTARQIAARHGERVTFHEAPGFGHYLTIEPNWREIAELCAALIESSV</sequence>
<dbReference type="InterPro" id="IPR029058">
    <property type="entry name" value="AB_hydrolase_fold"/>
</dbReference>
<dbReference type="InterPro" id="IPR000073">
    <property type="entry name" value="AB_hydrolase_1"/>
</dbReference>
<dbReference type="AlphaFoldDB" id="A0A9X1MIQ6"/>
<comment type="caution">
    <text evidence="2">The sequence shown here is derived from an EMBL/GenBank/DDBJ whole genome shotgun (WGS) entry which is preliminary data.</text>
</comment>
<dbReference type="InterPro" id="IPR050228">
    <property type="entry name" value="Carboxylesterase_BioH"/>
</dbReference>
<feature type="domain" description="AB hydrolase-1" evidence="1">
    <location>
        <begin position="5"/>
        <end position="245"/>
    </location>
</feature>
<dbReference type="GO" id="GO:0016787">
    <property type="term" value="F:hydrolase activity"/>
    <property type="evidence" value="ECO:0007669"/>
    <property type="project" value="UniProtKB-KW"/>
</dbReference>
<organism evidence="2 3">
    <name type="scientific">Blastopirellula sediminis</name>
    <dbReference type="NCBI Taxonomy" id="2894196"/>
    <lineage>
        <taxon>Bacteria</taxon>
        <taxon>Pseudomonadati</taxon>
        <taxon>Planctomycetota</taxon>
        <taxon>Planctomycetia</taxon>
        <taxon>Pirellulales</taxon>
        <taxon>Pirellulaceae</taxon>
        <taxon>Blastopirellula</taxon>
    </lineage>
</organism>
<dbReference type="EMBL" id="JAJKFT010000004">
    <property type="protein sequence ID" value="MCC9627828.1"/>
    <property type="molecule type" value="Genomic_DNA"/>
</dbReference>
<keyword evidence="3" id="KW-1185">Reference proteome</keyword>